<reference evidence="2" key="1">
    <citation type="journal article" date="2000" name="Mol. Microbiol.">
        <title>Biosynthesis of the anti-parasitic agent megalomicin: transformation of erythromycin to megalomicin in Saccharopolyspora erythraea.</title>
        <authorList>
            <person name="Volchegursky Y."/>
            <person name="Hu Z."/>
            <person name="Katz L."/>
            <person name="McDaniel R."/>
        </authorList>
    </citation>
    <scope>NUCLEOTIDE SEQUENCE</scope>
    <source>
        <strain evidence="2">NRRL3275</strain>
    </source>
</reference>
<accession>Q9F841</accession>
<dbReference type="AlphaFoldDB" id="Q9F841"/>
<feature type="region of interest" description="Disordered" evidence="1">
    <location>
        <begin position="1"/>
        <end position="33"/>
    </location>
</feature>
<dbReference type="BioCyc" id="MetaCyc:MONOMER-17628"/>
<feature type="non-terminal residue" evidence="2">
    <location>
        <position position="48"/>
    </location>
</feature>
<evidence type="ECO:0000256" key="1">
    <source>
        <dbReference type="SAM" id="MobiDB-lite"/>
    </source>
</evidence>
<proteinExistence type="predicted"/>
<protein>
    <submittedName>
        <fullName evidence="2">TDP-4-keto-6-deoxyglucose-2,3-dehydratase</fullName>
    </submittedName>
</protein>
<organism evidence="2">
    <name type="scientific">Micromonospora megalomicea subsp. nigra</name>
    <dbReference type="NCBI Taxonomy" id="136926"/>
    <lineage>
        <taxon>Bacteria</taxon>
        <taxon>Bacillati</taxon>
        <taxon>Actinomycetota</taxon>
        <taxon>Actinomycetes</taxon>
        <taxon>Micromonosporales</taxon>
        <taxon>Micromonosporaceae</taxon>
        <taxon>Micromonospora</taxon>
    </lineage>
</organism>
<evidence type="ECO:0000313" key="2">
    <source>
        <dbReference type="EMBL" id="AAG13906.1"/>
    </source>
</evidence>
<sequence length="48" mass="5316">MGDRVNGHATPESTQSAIRFLTRHGGPPTATDDVHDWLAHRAAEHRLE</sequence>
<gene>
    <name evidence="2" type="primary">megT</name>
</gene>
<dbReference type="EMBL" id="AF263245">
    <property type="protein sequence ID" value="AAG13906.1"/>
    <property type="molecule type" value="Genomic_DNA"/>
</dbReference>
<name>Q9F841_MICMH</name>